<accession>A0A8T0F6I1</accession>
<dbReference type="InterPro" id="IPR013083">
    <property type="entry name" value="Znf_RING/FYVE/PHD"/>
</dbReference>
<evidence type="ECO:0000256" key="3">
    <source>
        <dbReference type="ARBA" id="ARBA00022833"/>
    </source>
</evidence>
<evidence type="ECO:0000313" key="6">
    <source>
        <dbReference type="EMBL" id="KAF8785835.1"/>
    </source>
</evidence>
<evidence type="ECO:0000313" key="7">
    <source>
        <dbReference type="Proteomes" id="UP000807504"/>
    </source>
</evidence>
<reference evidence="6" key="1">
    <citation type="journal article" date="2020" name="bioRxiv">
        <title>Chromosome-level reference genome of the European wasp spider Argiope bruennichi: a resource for studies on range expansion and evolutionary adaptation.</title>
        <authorList>
            <person name="Sheffer M.M."/>
            <person name="Hoppe A."/>
            <person name="Krehenwinkel H."/>
            <person name="Uhl G."/>
            <person name="Kuss A.W."/>
            <person name="Jensen L."/>
            <person name="Jensen C."/>
            <person name="Gillespie R.G."/>
            <person name="Hoff K.J."/>
            <person name="Prost S."/>
        </authorList>
    </citation>
    <scope>NUCLEOTIDE SEQUENCE</scope>
</reference>
<feature type="domain" description="RING-type" evidence="5">
    <location>
        <begin position="124"/>
        <end position="162"/>
    </location>
</feature>
<dbReference type="GO" id="GO:0061630">
    <property type="term" value="F:ubiquitin protein ligase activity"/>
    <property type="evidence" value="ECO:0007669"/>
    <property type="project" value="TreeGrafter"/>
</dbReference>
<keyword evidence="3" id="KW-0862">Zinc</keyword>
<keyword evidence="2 4" id="KW-0863">Zinc-finger</keyword>
<name>A0A8T0F6I1_ARGBR</name>
<proteinExistence type="predicted"/>
<dbReference type="PANTHER" id="PTHR22763">
    <property type="entry name" value="RING ZINC FINGER PROTEIN"/>
    <property type="match status" value="1"/>
</dbReference>
<dbReference type="PANTHER" id="PTHR22763:SF162">
    <property type="entry name" value="TRANSMEMBRANE E3 UBIQUITIN-PROTEIN LIGASE 1"/>
    <property type="match status" value="1"/>
</dbReference>
<organism evidence="6 7">
    <name type="scientific">Argiope bruennichi</name>
    <name type="common">Wasp spider</name>
    <name type="synonym">Aranea bruennichi</name>
    <dbReference type="NCBI Taxonomy" id="94029"/>
    <lineage>
        <taxon>Eukaryota</taxon>
        <taxon>Metazoa</taxon>
        <taxon>Ecdysozoa</taxon>
        <taxon>Arthropoda</taxon>
        <taxon>Chelicerata</taxon>
        <taxon>Arachnida</taxon>
        <taxon>Araneae</taxon>
        <taxon>Araneomorphae</taxon>
        <taxon>Entelegynae</taxon>
        <taxon>Araneoidea</taxon>
        <taxon>Araneidae</taxon>
        <taxon>Argiope</taxon>
    </lineage>
</organism>
<evidence type="ECO:0000256" key="1">
    <source>
        <dbReference type="ARBA" id="ARBA00022723"/>
    </source>
</evidence>
<dbReference type="PROSITE" id="PS50089">
    <property type="entry name" value="ZF_RING_2"/>
    <property type="match status" value="1"/>
</dbReference>
<dbReference type="SUPFAM" id="SSF57850">
    <property type="entry name" value="RING/U-box"/>
    <property type="match status" value="1"/>
</dbReference>
<sequence length="173" mass="20088">MSLSLYTQLLRAVLEQLPEPAEVHVGEAYREEMVNLAKEMVPTIDLKLVPIISEELKSFARKKDGLQWFLWKTEGIPRLMEFAMTLYCNYDKHMSEMDKWTRLGELTIESIYSSPGPESCFGDCPICTEPLHRKITTSCGHNFHGECLEMWMKENMSCPMCRKNLCGYAWHRS</sequence>
<reference evidence="6" key="2">
    <citation type="submission" date="2020-06" db="EMBL/GenBank/DDBJ databases">
        <authorList>
            <person name="Sheffer M."/>
        </authorList>
    </citation>
    <scope>NUCLEOTIDE SEQUENCE</scope>
</reference>
<dbReference type="GO" id="GO:0012505">
    <property type="term" value="C:endomembrane system"/>
    <property type="evidence" value="ECO:0007669"/>
    <property type="project" value="TreeGrafter"/>
</dbReference>
<evidence type="ECO:0000256" key="2">
    <source>
        <dbReference type="ARBA" id="ARBA00022771"/>
    </source>
</evidence>
<dbReference type="AlphaFoldDB" id="A0A8T0F6I1"/>
<keyword evidence="7" id="KW-1185">Reference proteome</keyword>
<protein>
    <submittedName>
        <fullName evidence="6">Putative RING finger protein C548.05c like protein</fullName>
    </submittedName>
</protein>
<dbReference type="EMBL" id="JABXBU010000030">
    <property type="protein sequence ID" value="KAF8785835.1"/>
    <property type="molecule type" value="Genomic_DNA"/>
</dbReference>
<dbReference type="InterPro" id="IPR001841">
    <property type="entry name" value="Znf_RING"/>
</dbReference>
<evidence type="ECO:0000256" key="4">
    <source>
        <dbReference type="PROSITE-ProRule" id="PRU00175"/>
    </source>
</evidence>
<comment type="caution">
    <text evidence="6">The sequence shown here is derived from an EMBL/GenBank/DDBJ whole genome shotgun (WGS) entry which is preliminary data.</text>
</comment>
<evidence type="ECO:0000259" key="5">
    <source>
        <dbReference type="PROSITE" id="PS50089"/>
    </source>
</evidence>
<gene>
    <name evidence="6" type="ORF">HNY73_011337</name>
</gene>
<dbReference type="Gene3D" id="3.30.40.10">
    <property type="entry name" value="Zinc/RING finger domain, C3HC4 (zinc finger)"/>
    <property type="match status" value="1"/>
</dbReference>
<keyword evidence="1" id="KW-0479">Metal-binding</keyword>
<dbReference type="Pfam" id="PF13639">
    <property type="entry name" value="zf-RING_2"/>
    <property type="match status" value="1"/>
</dbReference>
<dbReference type="GO" id="GO:0008270">
    <property type="term" value="F:zinc ion binding"/>
    <property type="evidence" value="ECO:0007669"/>
    <property type="project" value="UniProtKB-KW"/>
</dbReference>
<dbReference type="SMART" id="SM00184">
    <property type="entry name" value="RING"/>
    <property type="match status" value="1"/>
</dbReference>
<dbReference type="InterPro" id="IPR050731">
    <property type="entry name" value="HRD1_E3_ubiq-ligases"/>
</dbReference>
<dbReference type="Proteomes" id="UP000807504">
    <property type="component" value="Unassembled WGS sequence"/>
</dbReference>
<dbReference type="GO" id="GO:0043161">
    <property type="term" value="P:proteasome-mediated ubiquitin-dependent protein catabolic process"/>
    <property type="evidence" value="ECO:0007669"/>
    <property type="project" value="TreeGrafter"/>
</dbReference>